<sequence length="169" mass="19253">MSTQPLQQETHKFQQETHKFQQETRASIQNLESQMSQLASSVSRLESQGKLSSQIVVNSKQNIGVIALCSEKELQAIKDKNSTKHGHAKYGKIENKFGMSQKQVKKPDLTKEEHPKVFLPKPLFLERFAKSKNVEDEKEILETLGKVEVNIPLLDEIKQIPCYASFSRS</sequence>
<proteinExistence type="predicted"/>
<gene>
    <name evidence="2" type="ORF">Slati_1746400</name>
</gene>
<reference evidence="2" key="1">
    <citation type="submission" date="2020-06" db="EMBL/GenBank/DDBJ databases">
        <authorList>
            <person name="Li T."/>
            <person name="Hu X."/>
            <person name="Zhang T."/>
            <person name="Song X."/>
            <person name="Zhang H."/>
            <person name="Dai N."/>
            <person name="Sheng W."/>
            <person name="Hou X."/>
            <person name="Wei L."/>
        </authorList>
    </citation>
    <scope>NUCLEOTIDE SEQUENCE</scope>
    <source>
        <strain evidence="2">KEN1</strain>
        <tissue evidence="2">Leaf</tissue>
    </source>
</reference>
<name>A0AAW2WWX0_9LAMI</name>
<feature type="compositionally biased region" description="Basic and acidic residues" evidence="1">
    <location>
        <begin position="9"/>
        <end position="22"/>
    </location>
</feature>
<evidence type="ECO:0000256" key="1">
    <source>
        <dbReference type="SAM" id="MobiDB-lite"/>
    </source>
</evidence>
<accession>A0AAW2WWX0</accession>
<comment type="caution">
    <text evidence="2">The sequence shown here is derived from an EMBL/GenBank/DDBJ whole genome shotgun (WGS) entry which is preliminary data.</text>
</comment>
<protein>
    <submittedName>
        <fullName evidence="2">Uncharacterized protein</fullName>
    </submittedName>
</protein>
<organism evidence="2">
    <name type="scientific">Sesamum latifolium</name>
    <dbReference type="NCBI Taxonomy" id="2727402"/>
    <lineage>
        <taxon>Eukaryota</taxon>
        <taxon>Viridiplantae</taxon>
        <taxon>Streptophyta</taxon>
        <taxon>Embryophyta</taxon>
        <taxon>Tracheophyta</taxon>
        <taxon>Spermatophyta</taxon>
        <taxon>Magnoliopsida</taxon>
        <taxon>eudicotyledons</taxon>
        <taxon>Gunneridae</taxon>
        <taxon>Pentapetalae</taxon>
        <taxon>asterids</taxon>
        <taxon>lamiids</taxon>
        <taxon>Lamiales</taxon>
        <taxon>Pedaliaceae</taxon>
        <taxon>Sesamum</taxon>
    </lineage>
</organism>
<reference evidence="2" key="2">
    <citation type="journal article" date="2024" name="Plant">
        <title>Genomic evolution and insights into agronomic trait innovations of Sesamum species.</title>
        <authorList>
            <person name="Miao H."/>
            <person name="Wang L."/>
            <person name="Qu L."/>
            <person name="Liu H."/>
            <person name="Sun Y."/>
            <person name="Le M."/>
            <person name="Wang Q."/>
            <person name="Wei S."/>
            <person name="Zheng Y."/>
            <person name="Lin W."/>
            <person name="Duan Y."/>
            <person name="Cao H."/>
            <person name="Xiong S."/>
            <person name="Wang X."/>
            <person name="Wei L."/>
            <person name="Li C."/>
            <person name="Ma Q."/>
            <person name="Ju M."/>
            <person name="Zhao R."/>
            <person name="Li G."/>
            <person name="Mu C."/>
            <person name="Tian Q."/>
            <person name="Mei H."/>
            <person name="Zhang T."/>
            <person name="Gao T."/>
            <person name="Zhang H."/>
        </authorList>
    </citation>
    <scope>NUCLEOTIDE SEQUENCE</scope>
    <source>
        <strain evidence="2">KEN1</strain>
    </source>
</reference>
<feature type="region of interest" description="Disordered" evidence="1">
    <location>
        <begin position="1"/>
        <end position="25"/>
    </location>
</feature>
<dbReference type="EMBL" id="JACGWN010000006">
    <property type="protein sequence ID" value="KAL0446185.1"/>
    <property type="molecule type" value="Genomic_DNA"/>
</dbReference>
<evidence type="ECO:0000313" key="2">
    <source>
        <dbReference type="EMBL" id="KAL0446185.1"/>
    </source>
</evidence>
<dbReference type="AlphaFoldDB" id="A0AAW2WWX0"/>